<comment type="caution">
    <text evidence="1">The sequence shown here is derived from an EMBL/GenBank/DDBJ whole genome shotgun (WGS) entry which is preliminary data.</text>
</comment>
<protein>
    <submittedName>
        <fullName evidence="1">Uncharacterized protein</fullName>
    </submittedName>
</protein>
<name>A0ABX1C8V5_9ACTN</name>
<dbReference type="EMBL" id="JAAVJC010000014">
    <property type="protein sequence ID" value="NJQ14035.1"/>
    <property type="molecule type" value="Genomic_DNA"/>
</dbReference>
<gene>
    <name evidence="1" type="ORF">HCN52_03525</name>
</gene>
<dbReference type="Proteomes" id="UP000727056">
    <property type="component" value="Unassembled WGS sequence"/>
</dbReference>
<proteinExistence type="predicted"/>
<reference evidence="1 2" key="1">
    <citation type="submission" date="2020-03" db="EMBL/GenBank/DDBJ databases">
        <title>Draft genome of Streptomyces sp. ventii, isolated from the Axial Seamount in the Pacific Ocean, and resequencing of the two type strains Streptomyces lonarensis strain NCL 716 and Streptomyces bohaiensis strain 11A07.</title>
        <authorList>
            <person name="Loughran R.M."/>
            <person name="Pfannmuller K.M."/>
            <person name="Wasson B.J."/>
            <person name="Deadmond M.C."/>
            <person name="Paddock B.E."/>
            <person name="Koyack M.J."/>
            <person name="Gallegos D.A."/>
            <person name="Mitchell E.A."/>
            <person name="Ushijima B."/>
            <person name="Saw J.H."/>
            <person name="Mcphail K.L."/>
            <person name="Videau P."/>
        </authorList>
    </citation>
    <scope>NUCLEOTIDE SEQUENCE [LARGE SCALE GENOMIC DNA]</scope>
    <source>
        <strain evidence="1 2">11A07</strain>
    </source>
</reference>
<organism evidence="1 2">
    <name type="scientific">Streptomyces bohaiensis</name>
    <dbReference type="NCBI Taxonomy" id="1431344"/>
    <lineage>
        <taxon>Bacteria</taxon>
        <taxon>Bacillati</taxon>
        <taxon>Actinomycetota</taxon>
        <taxon>Actinomycetes</taxon>
        <taxon>Kitasatosporales</taxon>
        <taxon>Streptomycetaceae</taxon>
        <taxon>Streptomyces</taxon>
    </lineage>
</organism>
<evidence type="ECO:0000313" key="1">
    <source>
        <dbReference type="EMBL" id="NJQ14035.1"/>
    </source>
</evidence>
<accession>A0ABX1C8V5</accession>
<feature type="non-terminal residue" evidence="1">
    <location>
        <position position="1"/>
    </location>
</feature>
<evidence type="ECO:0000313" key="2">
    <source>
        <dbReference type="Proteomes" id="UP000727056"/>
    </source>
</evidence>
<keyword evidence="2" id="KW-1185">Reference proteome</keyword>
<sequence>PAPQPAAAVLGGALAGHLLFDALAGTGTPGAAHVVHGAELASEPVVTATPGEPARPVALTDVHADADTEADAGTAAAAAPTPEEAVEAVTALSDRWTGLLTVTPGPELPQLPLALREATTEGEPGPLVAWAAEQRTATLAAALAALRRDRPAEHGVAAAGVSEEQWLLDGALRLLADTAEPCGTWSSATAAPETAPVLRALAEVGVTPPAVTLLRRPGLDWVLARPSAGDTDLPWNGASWGRDENEAAHGVLGSLLAAVQAAAAPGGPRVPDGVRTDVLLSADRAELALLRRQAVACALRDGVRHEGTPDREDPVLGTVPLWRGAVAATTHPAVEA</sequence>